<protein>
    <submittedName>
        <fullName evidence="1">Ketose-bisphosphate aldolase class-II family protein</fullName>
    </submittedName>
</protein>
<evidence type="ECO:0000313" key="1">
    <source>
        <dbReference type="EMBL" id="KAJ4723152.1"/>
    </source>
</evidence>
<reference evidence="1 2" key="1">
    <citation type="journal article" date="2023" name="Science">
        <title>Complex scaffold remodeling in plant triterpene biosynthesis.</title>
        <authorList>
            <person name="De La Pena R."/>
            <person name="Hodgson H."/>
            <person name="Liu J.C."/>
            <person name="Stephenson M.J."/>
            <person name="Martin A.C."/>
            <person name="Owen C."/>
            <person name="Harkess A."/>
            <person name="Leebens-Mack J."/>
            <person name="Jimenez L.E."/>
            <person name="Osbourn A."/>
            <person name="Sattely E.S."/>
        </authorList>
    </citation>
    <scope>NUCLEOTIDE SEQUENCE [LARGE SCALE GENOMIC DNA]</scope>
    <source>
        <strain evidence="2">cv. JPN11</strain>
        <tissue evidence="1">Leaf</tissue>
    </source>
</reference>
<gene>
    <name evidence="1" type="ORF">OWV82_006560</name>
</gene>
<proteinExistence type="predicted"/>
<keyword evidence="2" id="KW-1185">Reference proteome</keyword>
<name>A0ACC1YIV8_MELAZ</name>
<comment type="caution">
    <text evidence="1">The sequence shown here is derived from an EMBL/GenBank/DDBJ whole genome shotgun (WGS) entry which is preliminary data.</text>
</comment>
<organism evidence="1 2">
    <name type="scientific">Melia azedarach</name>
    <name type="common">Chinaberry tree</name>
    <dbReference type="NCBI Taxonomy" id="155640"/>
    <lineage>
        <taxon>Eukaryota</taxon>
        <taxon>Viridiplantae</taxon>
        <taxon>Streptophyta</taxon>
        <taxon>Embryophyta</taxon>
        <taxon>Tracheophyta</taxon>
        <taxon>Spermatophyta</taxon>
        <taxon>Magnoliopsida</taxon>
        <taxon>eudicotyledons</taxon>
        <taxon>Gunneridae</taxon>
        <taxon>Pentapetalae</taxon>
        <taxon>rosids</taxon>
        <taxon>malvids</taxon>
        <taxon>Sapindales</taxon>
        <taxon>Meliaceae</taxon>
        <taxon>Melia</taxon>
    </lineage>
</organism>
<dbReference type="Proteomes" id="UP001164539">
    <property type="component" value="Chromosome 3"/>
</dbReference>
<dbReference type="EMBL" id="CM051396">
    <property type="protein sequence ID" value="KAJ4723152.1"/>
    <property type="molecule type" value="Genomic_DNA"/>
</dbReference>
<accession>A0ACC1YIV8</accession>
<evidence type="ECO:0000313" key="2">
    <source>
        <dbReference type="Proteomes" id="UP001164539"/>
    </source>
</evidence>
<sequence length="69" mass="7648">MVNSRRQKWVELPPQTSKALEAKHAQVVGQALAGVPLWEPGLQSRHPGVPYTVFPEKGEYAVGAYFQCL</sequence>